<evidence type="ECO:0000256" key="4">
    <source>
        <dbReference type="ARBA" id="ARBA00022475"/>
    </source>
</evidence>
<keyword evidence="5" id="KW-0677">Repeat</keyword>
<name>A0A412BWR4_MEDGN</name>
<keyword evidence="8" id="KW-1278">Translocase</keyword>
<dbReference type="PROSITE" id="PS50893">
    <property type="entry name" value="ABC_TRANSPORTER_2"/>
    <property type="match status" value="2"/>
</dbReference>
<accession>A0A412BWR4</accession>
<dbReference type="EMBL" id="QRTJ01000027">
    <property type="protein sequence ID" value="RGQ65150.1"/>
    <property type="molecule type" value="Genomic_DNA"/>
</dbReference>
<dbReference type="InterPro" id="IPR027417">
    <property type="entry name" value="P-loop_NTPase"/>
</dbReference>
<dbReference type="GO" id="GO:0042626">
    <property type="term" value="F:ATPase-coupled transmembrane transporter activity"/>
    <property type="evidence" value="ECO:0007669"/>
    <property type="project" value="TreeGrafter"/>
</dbReference>
<dbReference type="PANTHER" id="PTHR43553:SF23">
    <property type="entry name" value="ABC TRANSPORTER ATP-BINDING COMPONENT"/>
    <property type="match status" value="1"/>
</dbReference>
<reference evidence="12 13" key="1">
    <citation type="submission" date="2018-08" db="EMBL/GenBank/DDBJ databases">
        <title>A genome reference for cultivated species of the human gut microbiota.</title>
        <authorList>
            <person name="Zou Y."/>
            <person name="Xue W."/>
            <person name="Luo G."/>
        </authorList>
    </citation>
    <scope>NUCLEOTIDE SEQUENCE [LARGE SCALE GENOMIC DNA]</scope>
    <source>
        <strain evidence="12 13">AF27-4BH</strain>
    </source>
</reference>
<keyword evidence="9" id="KW-0472">Membrane</keyword>
<evidence type="ECO:0000256" key="9">
    <source>
        <dbReference type="ARBA" id="ARBA00023136"/>
    </source>
</evidence>
<dbReference type="CDD" id="cd03225">
    <property type="entry name" value="ABC_cobalt_CbiO_domain1"/>
    <property type="match status" value="1"/>
</dbReference>
<feature type="domain" description="ABC transporter" evidence="11">
    <location>
        <begin position="263"/>
        <end position="481"/>
    </location>
</feature>
<dbReference type="GO" id="GO:0005524">
    <property type="term" value="F:ATP binding"/>
    <property type="evidence" value="ECO:0007669"/>
    <property type="project" value="UniProtKB-KW"/>
</dbReference>
<dbReference type="InterPro" id="IPR050095">
    <property type="entry name" value="ECF_ABC_transporter_ATP-bd"/>
</dbReference>
<comment type="caution">
    <text evidence="12">The sequence shown here is derived from an EMBL/GenBank/DDBJ whole genome shotgun (WGS) entry which is preliminary data.</text>
</comment>
<dbReference type="RefSeq" id="WP_118014033.1">
    <property type="nucleotide sequence ID" value="NZ_QRTJ01000027.1"/>
</dbReference>
<evidence type="ECO:0000259" key="11">
    <source>
        <dbReference type="PROSITE" id="PS50893"/>
    </source>
</evidence>
<evidence type="ECO:0000256" key="5">
    <source>
        <dbReference type="ARBA" id="ARBA00022737"/>
    </source>
</evidence>
<keyword evidence="7 12" id="KW-0067">ATP-binding</keyword>
<dbReference type="InterPro" id="IPR003593">
    <property type="entry name" value="AAA+_ATPase"/>
</dbReference>
<organism evidence="12 13">
    <name type="scientific">Mediterraneibacter gnavus</name>
    <name type="common">Ruminococcus gnavus</name>
    <dbReference type="NCBI Taxonomy" id="33038"/>
    <lineage>
        <taxon>Bacteria</taxon>
        <taxon>Bacillati</taxon>
        <taxon>Bacillota</taxon>
        <taxon>Clostridia</taxon>
        <taxon>Lachnospirales</taxon>
        <taxon>Lachnospiraceae</taxon>
        <taxon>Mediterraneibacter</taxon>
    </lineage>
</organism>
<dbReference type="PROSITE" id="PS00211">
    <property type="entry name" value="ABC_TRANSPORTER_1"/>
    <property type="match status" value="1"/>
</dbReference>
<dbReference type="GO" id="GO:0016887">
    <property type="term" value="F:ATP hydrolysis activity"/>
    <property type="evidence" value="ECO:0007669"/>
    <property type="project" value="InterPro"/>
</dbReference>
<comment type="subcellular location">
    <subcellularLocation>
        <location evidence="1">Cell membrane</location>
        <topology evidence="1">Peripheral membrane protein</topology>
    </subcellularLocation>
</comment>
<dbReference type="PANTHER" id="PTHR43553">
    <property type="entry name" value="HEAVY METAL TRANSPORTER"/>
    <property type="match status" value="1"/>
</dbReference>
<evidence type="ECO:0000256" key="7">
    <source>
        <dbReference type="ARBA" id="ARBA00022840"/>
    </source>
</evidence>
<evidence type="ECO:0000256" key="1">
    <source>
        <dbReference type="ARBA" id="ARBA00004202"/>
    </source>
</evidence>
<comment type="similarity">
    <text evidence="2">Belongs to the ABC transporter superfamily.</text>
</comment>
<dbReference type="SUPFAM" id="SSF52540">
    <property type="entry name" value="P-loop containing nucleoside triphosphate hydrolases"/>
    <property type="match status" value="2"/>
</dbReference>
<dbReference type="InterPro" id="IPR003439">
    <property type="entry name" value="ABC_transporter-like_ATP-bd"/>
</dbReference>
<dbReference type="AlphaFoldDB" id="A0A412BWR4"/>
<comment type="function">
    <text evidence="10">Probably part of an ABC transporter complex. Responsible for energy coupling to the transport system.</text>
</comment>
<dbReference type="Pfam" id="PF00005">
    <property type="entry name" value="ABC_tran"/>
    <property type="match status" value="2"/>
</dbReference>
<dbReference type="Proteomes" id="UP000286137">
    <property type="component" value="Unassembled WGS sequence"/>
</dbReference>
<evidence type="ECO:0000313" key="12">
    <source>
        <dbReference type="EMBL" id="RGQ65150.1"/>
    </source>
</evidence>
<dbReference type="GO" id="GO:0043190">
    <property type="term" value="C:ATP-binding cassette (ABC) transporter complex"/>
    <property type="evidence" value="ECO:0007669"/>
    <property type="project" value="TreeGrafter"/>
</dbReference>
<evidence type="ECO:0000256" key="6">
    <source>
        <dbReference type="ARBA" id="ARBA00022741"/>
    </source>
</evidence>
<proteinExistence type="inferred from homology"/>
<dbReference type="SMART" id="SM00382">
    <property type="entry name" value="AAA"/>
    <property type="match status" value="2"/>
</dbReference>
<sequence length="484" mass="54355">MIEIENVSFYYQGNEQMGAVNHLSLSIPKGQVVVLCGESGCGKTTVTRLMNGLIPNFYKGDLTGAVRVNGRDITKMPLYEIAENTGSVFQNPRSQFFNVDTDSELSFACENLGYPKDEIAARVRETVKDFKIERLLGKSLFHLSGGEKQMIACASVCVTAPDVMILDEPSSNLDVRHISILAKIIQKWKAQGKTVIISEHRLYYLPHIADRFVCLAKGKKVFDLSADELRKQDTEKLSALGLRTPDIRCLEPEPAGAAGKQSLCFEKFRFSYKRQKECLQLENFCVPKNEIIAIIGNNGAAKSTFGRCLCGIEKAGMMRDGDMTLLYKERLKQCYMVMQDVNHQLFTESVMDELLISMKNPDEQQALEILAQLGLSEYAKRHPMSLSGGEKQRVAIATALASDREYVVMDEPTSGLDYKHMKEVALCLKQLKELGKSVFVITHDVELIYHCCTYVVHIEAGKVINQYAIDKSTHTLLRDYFLLQ</sequence>
<keyword evidence="4" id="KW-1003">Cell membrane</keyword>
<dbReference type="InterPro" id="IPR017871">
    <property type="entry name" value="ABC_transporter-like_CS"/>
</dbReference>
<evidence type="ECO:0000313" key="13">
    <source>
        <dbReference type="Proteomes" id="UP000286137"/>
    </source>
</evidence>
<gene>
    <name evidence="12" type="ORF">DWY88_12400</name>
</gene>
<protein>
    <submittedName>
        <fullName evidence="12">ATP-binding cassette domain-containing protein</fullName>
    </submittedName>
</protein>
<feature type="domain" description="ABC transporter" evidence="11">
    <location>
        <begin position="2"/>
        <end position="242"/>
    </location>
</feature>
<dbReference type="CDD" id="cd03226">
    <property type="entry name" value="ABC_cobalt_CbiO_domain2"/>
    <property type="match status" value="1"/>
</dbReference>
<evidence type="ECO:0000256" key="10">
    <source>
        <dbReference type="ARBA" id="ARBA00025157"/>
    </source>
</evidence>
<dbReference type="InterPro" id="IPR015856">
    <property type="entry name" value="ABC_transpr_CbiO/EcfA_su"/>
</dbReference>
<evidence type="ECO:0000256" key="2">
    <source>
        <dbReference type="ARBA" id="ARBA00005417"/>
    </source>
</evidence>
<evidence type="ECO:0000256" key="8">
    <source>
        <dbReference type="ARBA" id="ARBA00022967"/>
    </source>
</evidence>
<evidence type="ECO:0000256" key="3">
    <source>
        <dbReference type="ARBA" id="ARBA00022448"/>
    </source>
</evidence>
<keyword evidence="3" id="KW-0813">Transport</keyword>
<keyword evidence="6" id="KW-0547">Nucleotide-binding</keyword>
<dbReference type="Gene3D" id="3.40.50.300">
    <property type="entry name" value="P-loop containing nucleotide triphosphate hydrolases"/>
    <property type="match status" value="2"/>
</dbReference>